<reference evidence="2 3" key="1">
    <citation type="submission" date="2019-04" db="EMBL/GenBank/DDBJ databases">
        <title>Lampropedia sp YIM MLB12 draf genome.</title>
        <authorList>
            <person name="Wang Y.-X."/>
        </authorList>
    </citation>
    <scope>NUCLEOTIDE SEQUENCE [LARGE SCALE GENOMIC DNA]</scope>
    <source>
        <strain evidence="2 3">YIM MLB12</strain>
    </source>
</reference>
<dbReference type="InterPro" id="IPR014991">
    <property type="entry name" value="DUF1840"/>
</dbReference>
<proteinExistence type="predicted"/>
<dbReference type="EMBL" id="SSWX01000010">
    <property type="protein sequence ID" value="THJ33415.1"/>
    <property type="molecule type" value="Genomic_DNA"/>
</dbReference>
<evidence type="ECO:0000313" key="3">
    <source>
        <dbReference type="Proteomes" id="UP000306236"/>
    </source>
</evidence>
<dbReference type="AlphaFoldDB" id="A0A4S5BR63"/>
<evidence type="ECO:0000256" key="1">
    <source>
        <dbReference type="SAM" id="MobiDB-lite"/>
    </source>
</evidence>
<dbReference type="Proteomes" id="UP000306236">
    <property type="component" value="Unassembled WGS sequence"/>
</dbReference>
<name>A0A4S5BR63_9BURK</name>
<comment type="caution">
    <text evidence="2">The sequence shown here is derived from an EMBL/GenBank/DDBJ whole genome shotgun (WGS) entry which is preliminary data.</text>
</comment>
<feature type="compositionally biased region" description="Basic and acidic residues" evidence="1">
    <location>
        <begin position="112"/>
        <end position="131"/>
    </location>
</feature>
<dbReference type="Pfam" id="PF08895">
    <property type="entry name" value="DUF1840"/>
    <property type="match status" value="1"/>
</dbReference>
<gene>
    <name evidence="2" type="ORF">E8K88_09020</name>
</gene>
<dbReference type="OrthoDB" id="8912221at2"/>
<feature type="region of interest" description="Disordered" evidence="1">
    <location>
        <begin position="92"/>
        <end position="138"/>
    </location>
</feature>
<evidence type="ECO:0000313" key="2">
    <source>
        <dbReference type="EMBL" id="THJ33415.1"/>
    </source>
</evidence>
<accession>A0A4S5BR63</accession>
<sequence length="164" mass="18547">MRRWRRLCVTECACRPRRRHWDARLRIALKYGDPFNCSVRPCMIKFTAHSSAPIQYLNADAKHLLRIIGKDDSSAQGIITEEQLPAALQALEQAIEREEAAPEAGTGSPQHLPEHASDHNPHAHDADDKDGPAQASVSLRKRALPFQQLLRQAQQDKEFVVWQA</sequence>
<organism evidence="2 3">
    <name type="scientific">Lampropedia aestuarii</name>
    <dbReference type="NCBI Taxonomy" id="2562762"/>
    <lineage>
        <taxon>Bacteria</taxon>
        <taxon>Pseudomonadati</taxon>
        <taxon>Pseudomonadota</taxon>
        <taxon>Betaproteobacteria</taxon>
        <taxon>Burkholderiales</taxon>
        <taxon>Comamonadaceae</taxon>
        <taxon>Lampropedia</taxon>
    </lineage>
</organism>
<protein>
    <submittedName>
        <fullName evidence="2">DUF1840 domain-containing protein</fullName>
    </submittedName>
</protein>
<keyword evidence="3" id="KW-1185">Reference proteome</keyword>